<evidence type="ECO:0000256" key="1">
    <source>
        <dbReference type="SAM" id="Coils"/>
    </source>
</evidence>
<keyword evidence="2" id="KW-0732">Signal</keyword>
<keyword evidence="1" id="KW-0175">Coiled coil</keyword>
<feature type="coiled-coil region" evidence="1">
    <location>
        <begin position="75"/>
        <end position="102"/>
    </location>
</feature>
<evidence type="ECO:0000313" key="3">
    <source>
        <dbReference type="RefSeq" id="XP_028151748.1"/>
    </source>
</evidence>
<feature type="chain" id="PRO_5027612313" evidence="2">
    <location>
        <begin position="18"/>
        <end position="299"/>
    </location>
</feature>
<sequence length="299" mass="34746">MFVLLLITTVIFQPISSLSSIYDVCYIRADKQLNNTLQAVPEFTTPDEFKDTKELINRIKIIVSKIESTNVQRQIRDIEGSLDEYRKTTDHLKENLNELQRIKNAFDTFNDYKAFNKKTQTVCSSAKIYYGKLKKDYENLKLYLEQLSDDIKKKVDDINSKSLKIKKALDELKVPNYINKKYICDKTILGLKDIIKIAINNKNTLTSIKDDLRSHLNDLKDNLSPGPIRDPIPEMPLTKEELKNAIKIVKEKLSLVKKLQKMLEKKRRVKENFDQVLKIALELCNRGVCEIEEAVYVEN</sequence>
<organism evidence="3">
    <name type="scientific">Diabrotica virgifera virgifera</name>
    <name type="common">western corn rootworm</name>
    <dbReference type="NCBI Taxonomy" id="50390"/>
    <lineage>
        <taxon>Eukaryota</taxon>
        <taxon>Metazoa</taxon>
        <taxon>Ecdysozoa</taxon>
        <taxon>Arthropoda</taxon>
        <taxon>Hexapoda</taxon>
        <taxon>Insecta</taxon>
        <taxon>Pterygota</taxon>
        <taxon>Neoptera</taxon>
        <taxon>Endopterygota</taxon>
        <taxon>Coleoptera</taxon>
        <taxon>Polyphaga</taxon>
        <taxon>Cucujiformia</taxon>
        <taxon>Chrysomeloidea</taxon>
        <taxon>Chrysomelidae</taxon>
        <taxon>Galerucinae</taxon>
        <taxon>Diabroticina</taxon>
        <taxon>Diabroticites</taxon>
        <taxon>Diabrotica</taxon>
    </lineage>
</organism>
<protein>
    <submittedName>
        <fullName evidence="3">Uncharacterized protein LOC114345124</fullName>
    </submittedName>
</protein>
<dbReference type="InParanoid" id="A0A6P7H229"/>
<dbReference type="RefSeq" id="XP_028151748.1">
    <property type="nucleotide sequence ID" value="XM_028295947.1"/>
</dbReference>
<accession>A0A6P7H229</accession>
<gene>
    <name evidence="3" type="primary">LOC114345124</name>
</gene>
<feature type="signal peptide" evidence="2">
    <location>
        <begin position="1"/>
        <end position="17"/>
    </location>
</feature>
<dbReference type="AlphaFoldDB" id="A0A6P7H229"/>
<evidence type="ECO:0000256" key="2">
    <source>
        <dbReference type="SAM" id="SignalP"/>
    </source>
</evidence>
<name>A0A6P7H229_DIAVI</name>
<reference evidence="3" key="1">
    <citation type="submission" date="2025-08" db="UniProtKB">
        <authorList>
            <consortium name="RefSeq"/>
        </authorList>
    </citation>
    <scope>IDENTIFICATION</scope>
</reference>
<proteinExistence type="predicted"/>